<dbReference type="Pfam" id="PF08281">
    <property type="entry name" value="Sigma70_r4_2"/>
    <property type="match status" value="1"/>
</dbReference>
<evidence type="ECO:0000313" key="9">
    <source>
        <dbReference type="Proteomes" id="UP000730482"/>
    </source>
</evidence>
<dbReference type="Proteomes" id="UP000730482">
    <property type="component" value="Unassembled WGS sequence"/>
</dbReference>
<dbReference type="InterPro" id="IPR014325">
    <property type="entry name" value="RNA_pol_sigma-E_actinobac"/>
</dbReference>
<comment type="caution">
    <text evidence="8">The sequence shown here is derived from an EMBL/GenBank/DDBJ whole genome shotgun (WGS) entry which is preliminary data.</text>
</comment>
<keyword evidence="9" id="KW-1185">Reference proteome</keyword>
<protein>
    <submittedName>
        <fullName evidence="8">SigE family RNA polymerase sigma factor</fullName>
    </submittedName>
</protein>
<organism evidence="8 9">
    <name type="scientific">Catenulispora pinistramenti</name>
    <dbReference type="NCBI Taxonomy" id="2705254"/>
    <lineage>
        <taxon>Bacteria</taxon>
        <taxon>Bacillati</taxon>
        <taxon>Actinomycetota</taxon>
        <taxon>Actinomycetes</taxon>
        <taxon>Catenulisporales</taxon>
        <taxon>Catenulisporaceae</taxon>
        <taxon>Catenulispora</taxon>
    </lineage>
</organism>
<dbReference type="SUPFAM" id="SSF88946">
    <property type="entry name" value="Sigma2 domain of RNA polymerase sigma factors"/>
    <property type="match status" value="1"/>
</dbReference>
<dbReference type="PANTHER" id="PTHR43133:SF50">
    <property type="entry name" value="ECF RNA POLYMERASE SIGMA FACTOR SIGM"/>
    <property type="match status" value="1"/>
</dbReference>
<accession>A0ABS5KGG3</accession>
<dbReference type="Gene3D" id="1.10.10.10">
    <property type="entry name" value="Winged helix-like DNA-binding domain superfamily/Winged helix DNA-binding domain"/>
    <property type="match status" value="1"/>
</dbReference>
<evidence type="ECO:0000256" key="2">
    <source>
        <dbReference type="ARBA" id="ARBA00023015"/>
    </source>
</evidence>
<dbReference type="Gene3D" id="1.10.1740.10">
    <property type="match status" value="1"/>
</dbReference>
<proteinExistence type="inferred from homology"/>
<evidence type="ECO:0000256" key="3">
    <source>
        <dbReference type="ARBA" id="ARBA00023082"/>
    </source>
</evidence>
<dbReference type="InterPro" id="IPR013324">
    <property type="entry name" value="RNA_pol_sigma_r3/r4-like"/>
</dbReference>
<dbReference type="InterPro" id="IPR036388">
    <property type="entry name" value="WH-like_DNA-bd_sf"/>
</dbReference>
<sequence length="167" mass="18839">MAEHTPDRDFIEFVSGRVLWLRRIAFLLCEDWHHADDLAQTALTKLYAVWPKARSADNLDAYLRTILVNTYINETRRPLWKRLVSADTGVLLDVPERAPDSDAALDLRAALAKLPPRQRAAVVLRYYCDLSVEQTAAELNCSPGTVKSQTARGLDALRRILQAQPSL</sequence>
<dbReference type="PANTHER" id="PTHR43133">
    <property type="entry name" value="RNA POLYMERASE ECF-TYPE SIGMA FACTO"/>
    <property type="match status" value="1"/>
</dbReference>
<evidence type="ECO:0000256" key="1">
    <source>
        <dbReference type="ARBA" id="ARBA00010641"/>
    </source>
</evidence>
<feature type="domain" description="RNA polymerase sigma-70 region 2" evidence="6">
    <location>
        <begin position="20"/>
        <end position="77"/>
    </location>
</feature>
<name>A0ABS5KGG3_9ACTN</name>
<dbReference type="NCBIfam" id="TIGR02937">
    <property type="entry name" value="sigma70-ECF"/>
    <property type="match status" value="1"/>
</dbReference>
<dbReference type="SUPFAM" id="SSF88659">
    <property type="entry name" value="Sigma3 and sigma4 domains of RNA polymerase sigma factors"/>
    <property type="match status" value="1"/>
</dbReference>
<dbReference type="InterPro" id="IPR013325">
    <property type="entry name" value="RNA_pol_sigma_r2"/>
</dbReference>
<feature type="domain" description="RNA polymerase sigma factor 70 region 4 type 2" evidence="7">
    <location>
        <begin position="106"/>
        <end position="157"/>
    </location>
</feature>
<evidence type="ECO:0000256" key="5">
    <source>
        <dbReference type="ARBA" id="ARBA00023163"/>
    </source>
</evidence>
<evidence type="ECO:0000259" key="6">
    <source>
        <dbReference type="Pfam" id="PF04542"/>
    </source>
</evidence>
<dbReference type="NCBIfam" id="TIGR02983">
    <property type="entry name" value="SigE-fam_strep"/>
    <property type="match status" value="1"/>
</dbReference>
<dbReference type="InterPro" id="IPR039425">
    <property type="entry name" value="RNA_pol_sigma-70-like"/>
</dbReference>
<evidence type="ECO:0000313" key="8">
    <source>
        <dbReference type="EMBL" id="MBS2545258.1"/>
    </source>
</evidence>
<evidence type="ECO:0000256" key="4">
    <source>
        <dbReference type="ARBA" id="ARBA00023125"/>
    </source>
</evidence>
<dbReference type="CDD" id="cd06171">
    <property type="entry name" value="Sigma70_r4"/>
    <property type="match status" value="1"/>
</dbReference>
<dbReference type="EMBL" id="JAAFYZ010000001">
    <property type="protein sequence ID" value="MBS2545258.1"/>
    <property type="molecule type" value="Genomic_DNA"/>
</dbReference>
<keyword evidence="4" id="KW-0238">DNA-binding</keyword>
<dbReference type="InterPro" id="IPR007627">
    <property type="entry name" value="RNA_pol_sigma70_r2"/>
</dbReference>
<dbReference type="InterPro" id="IPR013249">
    <property type="entry name" value="RNA_pol_sigma70_r4_t2"/>
</dbReference>
<dbReference type="Pfam" id="PF04542">
    <property type="entry name" value="Sigma70_r2"/>
    <property type="match status" value="1"/>
</dbReference>
<evidence type="ECO:0000259" key="7">
    <source>
        <dbReference type="Pfam" id="PF08281"/>
    </source>
</evidence>
<keyword evidence="2" id="KW-0805">Transcription regulation</keyword>
<keyword evidence="5" id="KW-0804">Transcription</keyword>
<comment type="similarity">
    <text evidence="1">Belongs to the sigma-70 factor family. ECF subfamily.</text>
</comment>
<keyword evidence="3" id="KW-0731">Sigma factor</keyword>
<gene>
    <name evidence="8" type="ORF">KGQ19_00100</name>
</gene>
<dbReference type="RefSeq" id="WP_212006931.1">
    <property type="nucleotide sequence ID" value="NZ_JAAFYZ010000001.1"/>
</dbReference>
<dbReference type="InterPro" id="IPR014284">
    <property type="entry name" value="RNA_pol_sigma-70_dom"/>
</dbReference>
<reference evidence="8 9" key="1">
    <citation type="submission" date="2020-02" db="EMBL/GenBank/DDBJ databases">
        <title>Acidophilic actinobacteria isolated from forest soil.</title>
        <authorList>
            <person name="Golinska P."/>
        </authorList>
    </citation>
    <scope>NUCLEOTIDE SEQUENCE [LARGE SCALE GENOMIC DNA]</scope>
    <source>
        <strain evidence="8 9">NL8</strain>
    </source>
</reference>